<dbReference type="EMBL" id="CAJVQC010004907">
    <property type="protein sequence ID" value="CAG8546629.1"/>
    <property type="molecule type" value="Genomic_DNA"/>
</dbReference>
<evidence type="ECO:0000313" key="2">
    <source>
        <dbReference type="Proteomes" id="UP000789920"/>
    </source>
</evidence>
<gene>
    <name evidence="1" type="ORF">RPERSI_LOCUS3782</name>
</gene>
<keyword evidence="2" id="KW-1185">Reference proteome</keyword>
<comment type="caution">
    <text evidence="1">The sequence shown here is derived from an EMBL/GenBank/DDBJ whole genome shotgun (WGS) entry which is preliminary data.</text>
</comment>
<organism evidence="1 2">
    <name type="scientific">Racocetra persica</name>
    <dbReference type="NCBI Taxonomy" id="160502"/>
    <lineage>
        <taxon>Eukaryota</taxon>
        <taxon>Fungi</taxon>
        <taxon>Fungi incertae sedis</taxon>
        <taxon>Mucoromycota</taxon>
        <taxon>Glomeromycotina</taxon>
        <taxon>Glomeromycetes</taxon>
        <taxon>Diversisporales</taxon>
        <taxon>Gigasporaceae</taxon>
        <taxon>Racocetra</taxon>
    </lineage>
</organism>
<proteinExistence type="predicted"/>
<accession>A0ACA9LWZ9</accession>
<evidence type="ECO:0000313" key="1">
    <source>
        <dbReference type="EMBL" id="CAG8546629.1"/>
    </source>
</evidence>
<reference evidence="1" key="1">
    <citation type="submission" date="2021-06" db="EMBL/GenBank/DDBJ databases">
        <authorList>
            <person name="Kallberg Y."/>
            <person name="Tangrot J."/>
            <person name="Rosling A."/>
        </authorList>
    </citation>
    <scope>NUCLEOTIDE SEQUENCE</scope>
    <source>
        <strain evidence="1">MA461A</strain>
    </source>
</reference>
<dbReference type="Proteomes" id="UP000789920">
    <property type="component" value="Unassembled WGS sequence"/>
</dbReference>
<sequence>MVSVGYLAVITNEEARKNEKRKDYFCSKKKVNYTPDIVGKLKLIQDDSDVKFYQYFIQDEFRLYKENEKEKSLTNLEKNTSQDIEKLSNYFAKKVVGDNEQQLLGVFNALRRGHKN</sequence>
<protein>
    <submittedName>
        <fullName evidence="1">23615_t:CDS:1</fullName>
    </submittedName>
</protein>
<name>A0ACA9LWZ9_9GLOM</name>